<dbReference type="AlphaFoldDB" id="A0A9N9SCT5"/>
<dbReference type="InterPro" id="IPR036249">
    <property type="entry name" value="Thioredoxin-like_sf"/>
</dbReference>
<evidence type="ECO:0000313" key="3">
    <source>
        <dbReference type="EMBL" id="CAG9814784.1"/>
    </source>
</evidence>
<evidence type="ECO:0000256" key="1">
    <source>
        <dbReference type="ARBA" id="ARBA00023157"/>
    </source>
</evidence>
<dbReference type="SUPFAM" id="SSF52833">
    <property type="entry name" value="Thioredoxin-like"/>
    <property type="match status" value="1"/>
</dbReference>
<dbReference type="Proteomes" id="UP001153737">
    <property type="component" value="Chromosome 11"/>
</dbReference>
<reference evidence="3" key="1">
    <citation type="submission" date="2022-01" db="EMBL/GenBank/DDBJ databases">
        <authorList>
            <person name="King R."/>
        </authorList>
    </citation>
    <scope>NUCLEOTIDE SEQUENCE</scope>
</reference>
<dbReference type="OrthoDB" id="2121326at2759"/>
<dbReference type="PANTHER" id="PTHR46115">
    <property type="entry name" value="THIOREDOXIN-LIKE PROTEIN 1"/>
    <property type="match status" value="1"/>
</dbReference>
<protein>
    <recommendedName>
        <fullName evidence="2">Thioredoxin domain-containing protein</fullName>
    </recommendedName>
</protein>
<keyword evidence="4" id="KW-1185">Reference proteome</keyword>
<dbReference type="EMBL" id="OU896717">
    <property type="protein sequence ID" value="CAG9814784.1"/>
    <property type="molecule type" value="Genomic_DNA"/>
</dbReference>
<gene>
    <name evidence="3" type="ORF">PHAECO_LOCUS2454</name>
</gene>
<evidence type="ECO:0000259" key="2">
    <source>
        <dbReference type="Pfam" id="PF00085"/>
    </source>
</evidence>
<organism evidence="3 4">
    <name type="scientific">Phaedon cochleariae</name>
    <name type="common">Mustard beetle</name>
    <dbReference type="NCBI Taxonomy" id="80249"/>
    <lineage>
        <taxon>Eukaryota</taxon>
        <taxon>Metazoa</taxon>
        <taxon>Ecdysozoa</taxon>
        <taxon>Arthropoda</taxon>
        <taxon>Hexapoda</taxon>
        <taxon>Insecta</taxon>
        <taxon>Pterygota</taxon>
        <taxon>Neoptera</taxon>
        <taxon>Endopterygota</taxon>
        <taxon>Coleoptera</taxon>
        <taxon>Polyphaga</taxon>
        <taxon>Cucujiformia</taxon>
        <taxon>Chrysomeloidea</taxon>
        <taxon>Chrysomelidae</taxon>
        <taxon>Chrysomelinae</taxon>
        <taxon>Chrysomelini</taxon>
        <taxon>Phaedon</taxon>
    </lineage>
</organism>
<proteinExistence type="predicted"/>
<dbReference type="Pfam" id="PF00085">
    <property type="entry name" value="Thioredoxin"/>
    <property type="match status" value="1"/>
</dbReference>
<reference evidence="3" key="2">
    <citation type="submission" date="2022-10" db="EMBL/GenBank/DDBJ databases">
        <authorList>
            <consortium name="ENA_rothamsted_submissions"/>
            <consortium name="culmorum"/>
            <person name="King R."/>
        </authorList>
    </citation>
    <scope>NUCLEOTIDE SEQUENCE</scope>
</reference>
<keyword evidence="1" id="KW-1015">Disulfide bond</keyword>
<sequence>MIPHIKDKADLDSKIAEAGGKLVVLDFNAVWCGPCKMIGPKLEELALENTDVVILKQVAASERQSATYIVNQVNAAIVLYRVSQIIAY</sequence>
<name>A0A9N9SCT5_PHACE</name>
<evidence type="ECO:0000313" key="4">
    <source>
        <dbReference type="Proteomes" id="UP001153737"/>
    </source>
</evidence>
<accession>A0A9N9SCT5</accession>
<dbReference type="InterPro" id="IPR013766">
    <property type="entry name" value="Thioredoxin_domain"/>
</dbReference>
<dbReference type="CDD" id="cd02947">
    <property type="entry name" value="TRX_family"/>
    <property type="match status" value="1"/>
</dbReference>
<dbReference type="Gene3D" id="3.40.30.10">
    <property type="entry name" value="Glutaredoxin"/>
    <property type="match status" value="1"/>
</dbReference>
<feature type="domain" description="Thioredoxin" evidence="2">
    <location>
        <begin position="7"/>
        <end position="66"/>
    </location>
</feature>